<comment type="similarity">
    <text evidence="1">Belongs to the enoyl-CoA hydratase/isomerase family.</text>
</comment>
<evidence type="ECO:0000313" key="3">
    <source>
        <dbReference type="Proteomes" id="UP000198915"/>
    </source>
</evidence>
<dbReference type="AlphaFoldDB" id="A0A1I4C0M4"/>
<accession>A0A1I4C0M4</accession>
<dbReference type="STRING" id="1884381.SAMN05518846_11910"/>
<dbReference type="GO" id="GO:0008300">
    <property type="term" value="P:isoprenoid catabolic process"/>
    <property type="evidence" value="ECO:0007669"/>
    <property type="project" value="TreeGrafter"/>
</dbReference>
<dbReference type="RefSeq" id="WP_092275103.1">
    <property type="nucleotide sequence ID" value="NZ_FORT01000019.1"/>
</dbReference>
<organism evidence="2 3">
    <name type="scientific">Brevibacillus centrosporus</name>
    <dbReference type="NCBI Taxonomy" id="54910"/>
    <lineage>
        <taxon>Bacteria</taxon>
        <taxon>Bacillati</taxon>
        <taxon>Bacillota</taxon>
        <taxon>Bacilli</taxon>
        <taxon>Bacillales</taxon>
        <taxon>Paenibacillaceae</taxon>
        <taxon>Brevibacillus</taxon>
    </lineage>
</organism>
<dbReference type="CDD" id="cd06558">
    <property type="entry name" value="crotonase-like"/>
    <property type="match status" value="1"/>
</dbReference>
<dbReference type="Pfam" id="PF00378">
    <property type="entry name" value="ECH_1"/>
    <property type="match status" value="1"/>
</dbReference>
<dbReference type="EMBL" id="FORT01000019">
    <property type="protein sequence ID" value="SFK74634.1"/>
    <property type="molecule type" value="Genomic_DNA"/>
</dbReference>
<evidence type="ECO:0000256" key="1">
    <source>
        <dbReference type="ARBA" id="ARBA00005254"/>
    </source>
</evidence>
<dbReference type="InterPro" id="IPR029045">
    <property type="entry name" value="ClpP/crotonase-like_dom_sf"/>
</dbReference>
<sequence length="261" mass="28627">MDKEAVLYEVRDTIAKITLNLPEMRNPLTTRLTCELITAIEAADQDEQVKAIILTGSGPAFCAGGDMNEFKENFSKSVPQLYFEGKEGTRLFELGAAIRTPLIASVHGAALGGGCGLVAMSHLAIASDQAKFGTTELRLGLVPFVILPWIRRAVGERRAMEMMLTADIISAQKAYEYGLIHRITVPEQLEEVTWKLARLVASYSPLAVKLGIEAFRTTEQTDLLTSMAQLCTLRLVAFASHDLREGATAFLEKRAPVWEGK</sequence>
<evidence type="ECO:0000313" key="2">
    <source>
        <dbReference type="EMBL" id="SFK74634.1"/>
    </source>
</evidence>
<dbReference type="PANTHER" id="PTHR42964">
    <property type="entry name" value="ENOYL-COA HYDRATASE"/>
    <property type="match status" value="1"/>
</dbReference>
<dbReference type="GO" id="GO:0003824">
    <property type="term" value="F:catalytic activity"/>
    <property type="evidence" value="ECO:0007669"/>
    <property type="project" value="UniProtKB-ARBA"/>
</dbReference>
<dbReference type="Gene3D" id="3.90.226.10">
    <property type="entry name" value="2-enoyl-CoA Hydratase, Chain A, domain 1"/>
    <property type="match status" value="1"/>
</dbReference>
<protein>
    <submittedName>
        <fullName evidence="2">Short chain enoyl-CoA hydratase</fullName>
    </submittedName>
</protein>
<dbReference type="InterPro" id="IPR051683">
    <property type="entry name" value="Enoyl-CoA_Hydratase/Isomerase"/>
</dbReference>
<keyword evidence="3" id="KW-1185">Reference proteome</keyword>
<dbReference type="PANTHER" id="PTHR42964:SF1">
    <property type="entry name" value="POLYKETIDE BIOSYNTHESIS ENOYL-COA HYDRATASE PKSH-RELATED"/>
    <property type="match status" value="1"/>
</dbReference>
<dbReference type="Proteomes" id="UP000198915">
    <property type="component" value="Unassembled WGS sequence"/>
</dbReference>
<gene>
    <name evidence="2" type="ORF">SAMN05518846_11910</name>
</gene>
<dbReference type="SUPFAM" id="SSF52096">
    <property type="entry name" value="ClpP/crotonase"/>
    <property type="match status" value="1"/>
</dbReference>
<proteinExistence type="inferred from homology"/>
<dbReference type="InterPro" id="IPR001753">
    <property type="entry name" value="Enoyl-CoA_hydra/iso"/>
</dbReference>
<reference evidence="3" key="1">
    <citation type="submission" date="2016-10" db="EMBL/GenBank/DDBJ databases">
        <authorList>
            <person name="Varghese N."/>
            <person name="Submissions S."/>
        </authorList>
    </citation>
    <scope>NUCLEOTIDE SEQUENCE [LARGE SCALE GENOMIC DNA]</scope>
    <source>
        <strain evidence="3">OK042</strain>
    </source>
</reference>
<name>A0A1I4C0M4_9BACL</name>